<keyword evidence="14" id="KW-0413">Isomerase</keyword>
<evidence type="ECO:0000256" key="10">
    <source>
        <dbReference type="ARBA" id="ARBA00022840"/>
    </source>
</evidence>
<evidence type="ECO:0000256" key="12">
    <source>
        <dbReference type="ARBA" id="ARBA00023014"/>
    </source>
</evidence>
<evidence type="ECO:0000256" key="1">
    <source>
        <dbReference type="ARBA" id="ARBA00004245"/>
    </source>
</evidence>
<dbReference type="FunFam" id="3.40.50.300:FF:000159">
    <property type="entry name" value="Katanin p60 ATPase-containing subunit A1"/>
    <property type="match status" value="1"/>
</dbReference>
<dbReference type="Pfam" id="PF03834">
    <property type="entry name" value="Rad10"/>
    <property type="match status" value="1"/>
</dbReference>
<reference evidence="17 18" key="1">
    <citation type="submission" date="2018-11" db="EMBL/GenBank/DDBJ databases">
        <authorList>
            <consortium name="Pathogen Informatics"/>
        </authorList>
    </citation>
    <scope>NUCLEOTIDE SEQUENCE [LARGE SCALE GENOMIC DNA]</scope>
</reference>
<evidence type="ECO:0000313" key="18">
    <source>
        <dbReference type="Proteomes" id="UP000270924"/>
    </source>
</evidence>
<dbReference type="HAMAP" id="MF_03038">
    <property type="entry name" value="NUBP1"/>
    <property type="match status" value="1"/>
</dbReference>
<dbReference type="GO" id="GO:0016226">
    <property type="term" value="P:iron-sulfur cluster assembly"/>
    <property type="evidence" value="ECO:0007669"/>
    <property type="project" value="InterPro"/>
</dbReference>
<dbReference type="GO" id="GO:0004315">
    <property type="term" value="F:3-oxoacyl-[acyl-carrier-protein] synthase activity"/>
    <property type="evidence" value="ECO:0007669"/>
    <property type="project" value="UniProtKB-EC"/>
</dbReference>
<dbReference type="GO" id="GO:0005524">
    <property type="term" value="F:ATP binding"/>
    <property type="evidence" value="ECO:0007669"/>
    <property type="project" value="UniProtKB-KW"/>
</dbReference>
<dbReference type="InterPro" id="IPR041569">
    <property type="entry name" value="AAA_lid_3"/>
</dbReference>
<dbReference type="Pfam" id="PF00004">
    <property type="entry name" value="AAA"/>
    <property type="match status" value="1"/>
</dbReference>
<keyword evidence="6" id="KW-0808">Transferase</keyword>
<keyword evidence="18" id="KW-1185">Reference proteome</keyword>
<dbReference type="GO" id="GO:0016887">
    <property type="term" value="F:ATP hydrolysis activity"/>
    <property type="evidence" value="ECO:0007669"/>
    <property type="project" value="InterPro"/>
</dbReference>
<feature type="region of interest" description="Disordered" evidence="15">
    <location>
        <begin position="1"/>
        <end position="74"/>
    </location>
</feature>
<dbReference type="InterPro" id="IPR047260">
    <property type="entry name" value="ERCC1-like_central_dom"/>
</dbReference>
<keyword evidence="4" id="KW-0004">4Fe-4S</keyword>
<dbReference type="InterPro" id="IPR003960">
    <property type="entry name" value="ATPase_AAA_CS"/>
</dbReference>
<evidence type="ECO:0000256" key="5">
    <source>
        <dbReference type="ARBA" id="ARBA00022490"/>
    </source>
</evidence>
<accession>A0A3P7ECD2</accession>
<dbReference type="SUPFAM" id="SSF52540">
    <property type="entry name" value="P-loop containing nucleoside triphosphate hydrolases"/>
    <property type="match status" value="2"/>
</dbReference>
<comment type="subcellular location">
    <subcellularLocation>
        <location evidence="1">Cytoplasm</location>
        <location evidence="1">Cytoskeleton</location>
    </subcellularLocation>
</comment>
<dbReference type="SMART" id="SM00382">
    <property type="entry name" value="AAA"/>
    <property type="match status" value="2"/>
</dbReference>
<dbReference type="SUPFAM" id="SSF52980">
    <property type="entry name" value="Restriction endonuclease-like"/>
    <property type="match status" value="1"/>
</dbReference>
<keyword evidence="9" id="KW-0547">Nucleotide-binding</keyword>
<dbReference type="Pfam" id="PF10609">
    <property type="entry name" value="ParA"/>
    <property type="match status" value="1"/>
</dbReference>
<sequence length="1260" mass="138493">SPKSSAKKQAYTRIDNKTKKGLVGKSPCINSGSRSITKRANSLGRASANELSEVTSKEEGESNSNEKGGSEKVFDDRGFDKELVEIIERDIMQKRPDVHWDDIAGLDEAKKLLKEAVILPSVMPNFFKGIRRPWRGVCMVGPPGTGKTMLAKAVATESQTTFFCVSSATLTSKYRGDSEKLVQLLFKMARFYAPSTIFIDEIDSLCSRRGADSEHEASRRVKSELLTQMDGCSPDVSRVLVLAATNFPWDLDEALRRRLEKRIYIPLPDKSNRFQLLKLALAEVSIDEEVNLEIVADSLDGYSGADITNVCREAAMMSMRVRIANLTAEEIKALTQEEVDLPITANDFSQAIQNTSPSVSYSDVQNSKAGNARIHFVLELPTLYRYRHLTGTVLLNSRLIISRKRQEGNPVLKYIRNVPFEWADIKADFEAGKEMGILYLSLKWHKLHPNYIETRINNDGAGHEFFQILLVLVNVEPRHILRELNLFCYRTGWTLMLCYSAEEAAEYLENLHISRNRNEQSAINAMQERKKKRLCLPDEDSEFHQAVKFLTVIRSLTVSDAQRLIATFGSIRKIANADIDRLLLCPGLASAFLKVSLKLFGLPKTMNDVPENANEDCPGATSADAGKALSCTGCPNQALCASGQIEKPDIDLLAVTDRLKNVRHKILILSGKGGVGKSVVAANLARALAVNDKMQVGLLDVDICGPSQARILGVEQESVHESGDGWCPIVVKDNLIVMSIAFLLQDRSEAVIWRGARKNALIKQFLKDVDWGSLDYLLIDTPPGTSDEHISIVQFLLQAGSVDGAIIVTTPQEISLLDVRKEINFCRRTKINILGVVENMSSFICPCCSNVSQLFPRTTGGAEMMCSELSVPLLASLPFDSHMASCALTILSDLMKRVVITGIGIVSPFGVGKRLLFDNLLANNVALRSDEKLKIIVGRIPECGKYGLDLSLWTPRELKQMSRGSVIAVVAAEEAVKDAGLKGCHMEETGVNIGMGIADLEVIYEVGKQIAEDKGRRVTPFFIPRILTNMPAGHVSIKFGMRGPQLSSCTACATGSTEACINNIAITGFNQMRALTMTCSRPFDKRRDGFVLSEGAAILVLEEMEEALKREANIYAEIVGYGVASDAYHLTTPSEDGIGAFLSMERCLADSCINSEQVTYVNAHATSTVLGDHSESRAIARHIGHTLAAAGAIETAITAMCVEEGKLVGNAKLEESDIKENLRFLKKSERWDKERVALVNSFGFGGSHATLCLSSVENSY</sequence>
<dbReference type="InterPro" id="IPR014030">
    <property type="entry name" value="Ketoacyl_synth_N"/>
</dbReference>
<dbReference type="GO" id="GO:0006281">
    <property type="term" value="P:DNA repair"/>
    <property type="evidence" value="ECO:0007669"/>
    <property type="project" value="UniProtKB-ARBA"/>
</dbReference>
<dbReference type="CDD" id="cd22325">
    <property type="entry name" value="ERCC1_C-like"/>
    <property type="match status" value="1"/>
</dbReference>
<dbReference type="InterPro" id="IPR000808">
    <property type="entry name" value="Mrp-like_CS"/>
</dbReference>
<dbReference type="Gene3D" id="1.10.8.60">
    <property type="match status" value="1"/>
</dbReference>
<dbReference type="GO" id="GO:0005874">
    <property type="term" value="C:microtubule"/>
    <property type="evidence" value="ECO:0007669"/>
    <property type="project" value="UniProtKB-KW"/>
</dbReference>
<dbReference type="PROSITE" id="PS00674">
    <property type="entry name" value="AAA"/>
    <property type="match status" value="1"/>
</dbReference>
<dbReference type="NCBIfam" id="TIGR00597">
    <property type="entry name" value="rad10"/>
    <property type="match status" value="1"/>
</dbReference>
<comment type="similarity">
    <text evidence="2">Belongs to the thiolase-like superfamily. Beta-ketoacyl-ACP synthases family.</text>
</comment>
<dbReference type="AlphaFoldDB" id="A0A3P7ECD2"/>
<dbReference type="OrthoDB" id="5334845at2759"/>
<dbReference type="InterPro" id="IPR016039">
    <property type="entry name" value="Thiolase-like"/>
</dbReference>
<evidence type="ECO:0000256" key="3">
    <source>
        <dbReference type="ARBA" id="ARBA00013191"/>
    </source>
</evidence>
<feature type="non-terminal residue" evidence="17">
    <location>
        <position position="1"/>
    </location>
</feature>
<evidence type="ECO:0000256" key="8">
    <source>
        <dbReference type="ARBA" id="ARBA00022723"/>
    </source>
</evidence>
<evidence type="ECO:0000313" key="17">
    <source>
        <dbReference type="EMBL" id="VDM20490.1"/>
    </source>
</evidence>
<dbReference type="InterPro" id="IPR020841">
    <property type="entry name" value="PKS_Beta-ketoAc_synthase_dom"/>
</dbReference>
<evidence type="ECO:0000259" key="16">
    <source>
        <dbReference type="PROSITE" id="PS52004"/>
    </source>
</evidence>
<keyword evidence="13" id="KW-0206">Cytoskeleton</keyword>
<dbReference type="InterPro" id="IPR003959">
    <property type="entry name" value="ATPase_AAA_core"/>
</dbReference>
<dbReference type="InterPro" id="IPR003593">
    <property type="entry name" value="AAA+_ATPase"/>
</dbReference>
<protein>
    <recommendedName>
        <fullName evidence="3">beta-ketoacyl-[acyl-carrier-protein] synthase I</fullName>
        <ecNumber evidence="3">2.3.1.41</ecNumber>
    </recommendedName>
</protein>
<dbReference type="PROSITE" id="PS52004">
    <property type="entry name" value="KS3_2"/>
    <property type="match status" value="1"/>
</dbReference>
<dbReference type="GO" id="GO:0008568">
    <property type="term" value="F:microtubule severing ATPase activity"/>
    <property type="evidence" value="ECO:0007669"/>
    <property type="project" value="InterPro"/>
</dbReference>
<dbReference type="InterPro" id="IPR000794">
    <property type="entry name" value="Beta-ketoacyl_synthase"/>
</dbReference>
<evidence type="ECO:0000256" key="6">
    <source>
        <dbReference type="ARBA" id="ARBA00022679"/>
    </source>
</evidence>
<dbReference type="GO" id="GO:0051539">
    <property type="term" value="F:4 iron, 4 sulfur cluster binding"/>
    <property type="evidence" value="ECO:0007669"/>
    <property type="project" value="UniProtKB-KW"/>
</dbReference>
<keyword evidence="8" id="KW-0479">Metal-binding</keyword>
<dbReference type="Gene3D" id="3.40.50.300">
    <property type="entry name" value="P-loop containing nucleotide triphosphate hydrolases"/>
    <property type="match status" value="2"/>
</dbReference>
<dbReference type="InParanoid" id="A0A3P7ECD2"/>
<evidence type="ECO:0000256" key="14">
    <source>
        <dbReference type="ARBA" id="ARBA00023235"/>
    </source>
</evidence>
<evidence type="ECO:0000256" key="13">
    <source>
        <dbReference type="ARBA" id="ARBA00023212"/>
    </source>
</evidence>
<dbReference type="Gene3D" id="3.40.50.10130">
    <property type="match status" value="1"/>
</dbReference>
<keyword evidence="12" id="KW-0411">Iron-sulfur</keyword>
<evidence type="ECO:0000256" key="9">
    <source>
        <dbReference type="ARBA" id="ARBA00022741"/>
    </source>
</evidence>
<dbReference type="Pfam" id="PF02801">
    <property type="entry name" value="Ketoacyl-synt_C"/>
    <property type="match status" value="1"/>
</dbReference>
<dbReference type="InterPro" id="IPR028601">
    <property type="entry name" value="NUBP1/Nbp35"/>
</dbReference>
<evidence type="ECO:0000256" key="15">
    <source>
        <dbReference type="SAM" id="MobiDB-lite"/>
    </source>
</evidence>
<dbReference type="Proteomes" id="UP000270924">
    <property type="component" value="Unassembled WGS sequence"/>
</dbReference>
<keyword evidence="5" id="KW-0963">Cytoplasm</keyword>
<evidence type="ECO:0000256" key="4">
    <source>
        <dbReference type="ARBA" id="ARBA00022485"/>
    </source>
</evidence>
<dbReference type="PANTHER" id="PTHR23074:SF19">
    <property type="entry name" value="KATANIN P60 ATPASE-CONTAINING SUBUNIT A1"/>
    <property type="match status" value="1"/>
</dbReference>
<feature type="domain" description="Ketosynthase family 3 (KS3)" evidence="16">
    <location>
        <begin position="895"/>
        <end position="1255"/>
    </location>
</feature>
<dbReference type="CDD" id="cd02037">
    <property type="entry name" value="Mrp_NBP35"/>
    <property type="match status" value="1"/>
</dbReference>
<dbReference type="InterPro" id="IPR011335">
    <property type="entry name" value="Restrct_endonuc-II-like"/>
</dbReference>
<organism evidence="17 18">
    <name type="scientific">Wuchereria bancrofti</name>
    <dbReference type="NCBI Taxonomy" id="6293"/>
    <lineage>
        <taxon>Eukaryota</taxon>
        <taxon>Metazoa</taxon>
        <taxon>Ecdysozoa</taxon>
        <taxon>Nematoda</taxon>
        <taxon>Chromadorea</taxon>
        <taxon>Rhabditida</taxon>
        <taxon>Spirurina</taxon>
        <taxon>Spiruromorpha</taxon>
        <taxon>Filarioidea</taxon>
        <taxon>Onchocercidae</taxon>
        <taxon>Wuchereria</taxon>
    </lineage>
</organism>
<dbReference type="PROSITE" id="PS01215">
    <property type="entry name" value="MRP"/>
    <property type="match status" value="1"/>
</dbReference>
<dbReference type="EMBL" id="UYWW01012318">
    <property type="protein sequence ID" value="VDM20490.1"/>
    <property type="molecule type" value="Genomic_DNA"/>
</dbReference>
<dbReference type="Pfam" id="PF00109">
    <property type="entry name" value="ketoacyl-synt"/>
    <property type="match status" value="1"/>
</dbReference>
<evidence type="ECO:0000256" key="2">
    <source>
        <dbReference type="ARBA" id="ARBA00008467"/>
    </source>
</evidence>
<dbReference type="InterPro" id="IPR050304">
    <property type="entry name" value="MT-severing_AAA_ATPase"/>
</dbReference>
<evidence type="ECO:0000256" key="7">
    <source>
        <dbReference type="ARBA" id="ARBA00022701"/>
    </source>
</evidence>
<dbReference type="HAMAP" id="MF_02040">
    <property type="entry name" value="Mrp_NBP35"/>
    <property type="match status" value="1"/>
</dbReference>
<feature type="compositionally biased region" description="Polar residues" evidence="15">
    <location>
        <begin position="28"/>
        <end position="40"/>
    </location>
</feature>
<dbReference type="HAMAP" id="MF_03023">
    <property type="entry name" value="Katanin_p60_A1"/>
    <property type="match status" value="1"/>
</dbReference>
<dbReference type="EC" id="2.3.1.41" evidence="3"/>
<evidence type="ECO:0000256" key="11">
    <source>
        <dbReference type="ARBA" id="ARBA00023004"/>
    </source>
</evidence>
<keyword evidence="10" id="KW-0067">ATP-binding</keyword>
<dbReference type="Gene3D" id="1.10.150.20">
    <property type="entry name" value="5' to 3' exonuclease, C-terminal subdomain"/>
    <property type="match status" value="1"/>
</dbReference>
<dbReference type="InterPro" id="IPR014031">
    <property type="entry name" value="Ketoacyl_synth_C"/>
</dbReference>
<dbReference type="InterPro" id="IPR028596">
    <property type="entry name" value="KATNA1"/>
</dbReference>
<dbReference type="PANTHER" id="PTHR23074">
    <property type="entry name" value="AAA DOMAIN-CONTAINING"/>
    <property type="match status" value="1"/>
</dbReference>
<dbReference type="InterPro" id="IPR010994">
    <property type="entry name" value="RuvA_2-like"/>
</dbReference>
<dbReference type="GO" id="GO:0046872">
    <property type="term" value="F:metal ion binding"/>
    <property type="evidence" value="ECO:0007669"/>
    <property type="project" value="UniProtKB-KW"/>
</dbReference>
<keyword evidence="7" id="KW-0493">Microtubule</keyword>
<dbReference type="InterPro" id="IPR019591">
    <property type="entry name" value="Mrp/NBP35_ATP-bd"/>
</dbReference>
<dbReference type="GO" id="GO:0051013">
    <property type="term" value="P:microtubule severing"/>
    <property type="evidence" value="ECO:0007669"/>
    <property type="project" value="InterPro"/>
</dbReference>
<dbReference type="GO" id="GO:0140663">
    <property type="term" value="F:ATP-dependent FeS chaperone activity"/>
    <property type="evidence" value="ECO:0007669"/>
    <property type="project" value="InterPro"/>
</dbReference>
<dbReference type="SUPFAM" id="SSF47781">
    <property type="entry name" value="RuvA domain 2-like"/>
    <property type="match status" value="1"/>
</dbReference>
<dbReference type="SMART" id="SM00825">
    <property type="entry name" value="PKS_KS"/>
    <property type="match status" value="1"/>
</dbReference>
<dbReference type="Gene3D" id="3.40.47.10">
    <property type="match status" value="2"/>
</dbReference>
<name>A0A3P7ECD2_WUCBA</name>
<dbReference type="Pfam" id="PF17862">
    <property type="entry name" value="AAA_lid_3"/>
    <property type="match status" value="1"/>
</dbReference>
<dbReference type="OMA" id="SHMASCA"/>
<dbReference type="InterPro" id="IPR033756">
    <property type="entry name" value="YlxH/NBP35"/>
</dbReference>
<keyword evidence="11" id="KW-0408">Iron</keyword>
<dbReference type="InterPro" id="IPR027417">
    <property type="entry name" value="P-loop_NTPase"/>
</dbReference>
<dbReference type="FunFam" id="1.10.8.60:FF:000025">
    <property type="entry name" value="Katanin p60 ATPase-containing subunit A1"/>
    <property type="match status" value="1"/>
</dbReference>
<gene>
    <name evidence="17" type="ORF">WBA_LOCUS11311</name>
</gene>
<dbReference type="CDD" id="cd00834">
    <property type="entry name" value="KAS_I_II"/>
    <property type="match status" value="1"/>
</dbReference>
<proteinExistence type="inferred from homology"/>
<dbReference type="GO" id="GO:0008017">
    <property type="term" value="F:microtubule binding"/>
    <property type="evidence" value="ECO:0007669"/>
    <property type="project" value="InterPro"/>
</dbReference>
<dbReference type="SUPFAM" id="SSF53901">
    <property type="entry name" value="Thiolase-like"/>
    <property type="match status" value="2"/>
</dbReference>